<keyword evidence="7 8" id="KW-0472">Membrane</keyword>
<evidence type="ECO:0000259" key="9">
    <source>
        <dbReference type="PROSITE" id="PS51384"/>
    </source>
</evidence>
<dbReference type="InterPro" id="IPR017938">
    <property type="entry name" value="Riboflavin_synthase-like_b-brl"/>
</dbReference>
<evidence type="ECO:0000256" key="3">
    <source>
        <dbReference type="ARBA" id="ARBA00022982"/>
    </source>
</evidence>
<dbReference type="FunFam" id="2.40.30.10:FF:000091">
    <property type="entry name" value="NADPH oxidase (NoxA), putative"/>
    <property type="match status" value="1"/>
</dbReference>
<evidence type="ECO:0000313" key="11">
    <source>
        <dbReference type="Proteomes" id="UP000789831"/>
    </source>
</evidence>
<keyword evidence="5" id="KW-0560">Oxidoreductase</keyword>
<dbReference type="Gene3D" id="2.40.30.10">
    <property type="entry name" value="Translation factors"/>
    <property type="match status" value="1"/>
</dbReference>
<evidence type="ECO:0000256" key="8">
    <source>
        <dbReference type="SAM" id="Phobius"/>
    </source>
</evidence>
<dbReference type="GO" id="GO:0043020">
    <property type="term" value="C:NADPH oxidase complex"/>
    <property type="evidence" value="ECO:0007669"/>
    <property type="project" value="TreeGrafter"/>
</dbReference>
<evidence type="ECO:0000256" key="6">
    <source>
        <dbReference type="ARBA" id="ARBA00023065"/>
    </source>
</evidence>
<dbReference type="InterPro" id="IPR017927">
    <property type="entry name" value="FAD-bd_FR_type"/>
</dbReference>
<dbReference type="PROSITE" id="PS51384">
    <property type="entry name" value="FAD_FR"/>
    <property type="match status" value="1"/>
</dbReference>
<dbReference type="InterPro" id="IPR013130">
    <property type="entry name" value="Fe3_Rdtase_TM_dom"/>
</dbReference>
<dbReference type="CDD" id="cd06186">
    <property type="entry name" value="NOX_Duox_like_FAD_NADP"/>
    <property type="match status" value="1"/>
</dbReference>
<dbReference type="OrthoDB" id="167398at2759"/>
<dbReference type="SUPFAM" id="SSF52343">
    <property type="entry name" value="Ferredoxin reductase-like, C-terminal NADP-linked domain"/>
    <property type="match status" value="1"/>
</dbReference>
<feature type="domain" description="FAD-binding FR-type" evidence="9">
    <location>
        <begin position="229"/>
        <end position="359"/>
    </location>
</feature>
<keyword evidence="3" id="KW-0249">Electron transport</keyword>
<dbReference type="PANTHER" id="PTHR11972:SF39">
    <property type="entry name" value="FAD-BINDING FR-TYPE DOMAIN-CONTAINING PROTEIN"/>
    <property type="match status" value="1"/>
</dbReference>
<dbReference type="PANTHER" id="PTHR11972">
    <property type="entry name" value="NADPH OXIDASE"/>
    <property type="match status" value="1"/>
</dbReference>
<dbReference type="GO" id="GO:0006952">
    <property type="term" value="P:defense response"/>
    <property type="evidence" value="ECO:0007669"/>
    <property type="project" value="TreeGrafter"/>
</dbReference>
<dbReference type="Pfam" id="PF08030">
    <property type="entry name" value="NAD_binding_6"/>
    <property type="match status" value="1"/>
</dbReference>
<proteinExistence type="predicted"/>
<feature type="transmembrane region" description="Helical" evidence="8">
    <location>
        <begin position="139"/>
        <end position="161"/>
    </location>
</feature>
<evidence type="ECO:0000256" key="5">
    <source>
        <dbReference type="ARBA" id="ARBA00023002"/>
    </source>
</evidence>
<evidence type="ECO:0000256" key="4">
    <source>
        <dbReference type="ARBA" id="ARBA00022989"/>
    </source>
</evidence>
<dbReference type="Proteomes" id="UP000789831">
    <property type="component" value="Unassembled WGS sequence"/>
</dbReference>
<keyword evidence="2 8" id="KW-0812">Transmembrane</keyword>
<evidence type="ECO:0000256" key="1">
    <source>
        <dbReference type="ARBA" id="ARBA00004141"/>
    </source>
</evidence>
<feature type="transmembrane region" description="Helical" evidence="8">
    <location>
        <begin position="15"/>
        <end position="34"/>
    </location>
</feature>
<dbReference type="SFLD" id="SFLDS00052">
    <property type="entry name" value="Ferric_Reductase_Domain"/>
    <property type="match status" value="1"/>
</dbReference>
<feature type="transmembrane region" description="Helical" evidence="8">
    <location>
        <begin position="102"/>
        <end position="119"/>
    </location>
</feature>
<keyword evidence="6" id="KW-0813">Transport</keyword>
<sequence>MPESFFRREFAPRRLAFWIFWFGSHGGLFVYGFLKQKNDPELANLNVLQLSVWMSRGAGLCLAYDGALILLPVLRNIIKYLRLTFISRIIPFDENIWFHRQVAYSMLLWTLVHTFSHYVNFWKLEIVTNGQRPAWKTHYMTWGGLTGHIMLLIMMTMYTSAHLKIRRASFETFWYTHQLAFFFMLCLYFHGYGCFVQTKDGVCKGYRSWRFTTLSGALYLFERILREIRSRQQTQITKVVSHPANVIELQFSKPAFHYRAGQYLFLNIPKISRFQWHPFTITSAPDDPYISVHIRQVGDFTMALSDLLGCKDIKTNDSKGYDEKGYEKEKDEMIRSFDLSLSPLPSLRIDGPYGAPAEDNILYQHTNKRPSKLRRVELFWICRDTGSFEWVQSLLKTLETTQMEKGFLKIHIYLTSKLPQATIENIIYNDVKGDYDPLTYLTSRTHYGRPNFSSIFEQITRNIENGDYLPGKVREVATKVGVYYCGPPPLAKSIKSEAKRATTPSVVFNFHKENF</sequence>
<dbReference type="SUPFAM" id="SSF63380">
    <property type="entry name" value="Riboflavin synthase domain-like"/>
    <property type="match status" value="1"/>
</dbReference>
<accession>A0A9N8W739</accession>
<evidence type="ECO:0000256" key="2">
    <source>
        <dbReference type="ARBA" id="ARBA00022692"/>
    </source>
</evidence>
<evidence type="ECO:0000256" key="7">
    <source>
        <dbReference type="ARBA" id="ARBA00023136"/>
    </source>
</evidence>
<name>A0A9N8W739_9GLOM</name>
<dbReference type="AlphaFoldDB" id="A0A9N8W739"/>
<dbReference type="GO" id="GO:0016175">
    <property type="term" value="F:superoxide-generating NAD(P)H oxidase activity"/>
    <property type="evidence" value="ECO:0007669"/>
    <property type="project" value="TreeGrafter"/>
</dbReference>
<feature type="transmembrane region" description="Helical" evidence="8">
    <location>
        <begin position="54"/>
        <end position="74"/>
    </location>
</feature>
<dbReference type="Pfam" id="PF08022">
    <property type="entry name" value="FAD_binding_8"/>
    <property type="match status" value="1"/>
</dbReference>
<dbReference type="InterPro" id="IPR039261">
    <property type="entry name" value="FNR_nucleotide-bd"/>
</dbReference>
<dbReference type="Gene3D" id="3.40.50.80">
    <property type="entry name" value="Nucleotide-binding domain of ferredoxin-NADP reductase (FNR) module"/>
    <property type="match status" value="1"/>
</dbReference>
<feature type="transmembrane region" description="Helical" evidence="8">
    <location>
        <begin position="173"/>
        <end position="193"/>
    </location>
</feature>
<comment type="caution">
    <text evidence="10">The sequence shown here is derived from an EMBL/GenBank/DDBJ whole genome shotgun (WGS) entry which is preliminary data.</text>
</comment>
<dbReference type="EMBL" id="CAJVPL010000293">
    <property type="protein sequence ID" value="CAG8479596.1"/>
    <property type="molecule type" value="Genomic_DNA"/>
</dbReference>
<protein>
    <submittedName>
        <fullName evidence="10">8737_t:CDS:1</fullName>
    </submittedName>
</protein>
<keyword evidence="11" id="KW-1185">Reference proteome</keyword>
<organism evidence="10 11">
    <name type="scientific">Ambispora gerdemannii</name>
    <dbReference type="NCBI Taxonomy" id="144530"/>
    <lineage>
        <taxon>Eukaryota</taxon>
        <taxon>Fungi</taxon>
        <taxon>Fungi incertae sedis</taxon>
        <taxon>Mucoromycota</taxon>
        <taxon>Glomeromycotina</taxon>
        <taxon>Glomeromycetes</taxon>
        <taxon>Archaeosporales</taxon>
        <taxon>Ambisporaceae</taxon>
        <taxon>Ambispora</taxon>
    </lineage>
</organism>
<dbReference type="InterPro" id="IPR050369">
    <property type="entry name" value="RBOH/FRE"/>
</dbReference>
<keyword evidence="6" id="KW-0406">Ion transport</keyword>
<dbReference type="InterPro" id="IPR013121">
    <property type="entry name" value="Fe_red_NAD-bd_6"/>
</dbReference>
<gene>
    <name evidence="10" type="ORF">AGERDE_LOCUS3165</name>
</gene>
<dbReference type="GO" id="GO:0042554">
    <property type="term" value="P:superoxide anion generation"/>
    <property type="evidence" value="ECO:0007669"/>
    <property type="project" value="TreeGrafter"/>
</dbReference>
<evidence type="ECO:0000313" key="10">
    <source>
        <dbReference type="EMBL" id="CAG8479596.1"/>
    </source>
</evidence>
<dbReference type="Pfam" id="PF01794">
    <property type="entry name" value="Ferric_reduct"/>
    <property type="match status" value="1"/>
</dbReference>
<reference evidence="10" key="1">
    <citation type="submission" date="2021-06" db="EMBL/GenBank/DDBJ databases">
        <authorList>
            <person name="Kallberg Y."/>
            <person name="Tangrot J."/>
            <person name="Rosling A."/>
        </authorList>
    </citation>
    <scope>NUCLEOTIDE SEQUENCE</scope>
    <source>
        <strain evidence="10">MT106</strain>
    </source>
</reference>
<dbReference type="InterPro" id="IPR013112">
    <property type="entry name" value="FAD-bd_8"/>
</dbReference>
<keyword evidence="4 8" id="KW-1133">Transmembrane helix</keyword>
<comment type="subcellular location">
    <subcellularLocation>
        <location evidence="1">Membrane</location>
        <topology evidence="1">Multi-pass membrane protein</topology>
    </subcellularLocation>
</comment>
<dbReference type="GO" id="GO:0006811">
    <property type="term" value="P:monoatomic ion transport"/>
    <property type="evidence" value="ECO:0007669"/>
    <property type="project" value="UniProtKB-KW"/>
</dbReference>